<feature type="domain" description="Ubiquitin-like" evidence="1">
    <location>
        <begin position="404"/>
        <end position="477"/>
    </location>
</feature>
<evidence type="ECO:0000313" key="2">
    <source>
        <dbReference type="EMBL" id="KAJ5074721.1"/>
    </source>
</evidence>
<dbReference type="PRINTS" id="PR00348">
    <property type="entry name" value="UBIQUITIN"/>
</dbReference>
<proteinExistence type="predicted"/>
<dbReference type="EMBL" id="JAPDFW010000069">
    <property type="protein sequence ID" value="KAJ5074721.1"/>
    <property type="molecule type" value="Genomic_DNA"/>
</dbReference>
<dbReference type="AlphaFoldDB" id="A0A9Q0LJR6"/>
<dbReference type="InterPro" id="IPR019956">
    <property type="entry name" value="Ubiquitin_dom"/>
</dbReference>
<sequence>MQIFVKTLTGKTITIEIDPTDTIEFLKYKIYEREEIPICVQRLIFAGKHLENEKTLKHYNIQKESTIQLLIGLTELPNSSTGIKTSDGQFISIENACPHLYLDYDLKDFSFPIFIKSSNNKIFKVFLLNSQNLPNIQFNHLKQKIESITKIPKNEQKLFYKDVELKDDKSLSDYDISKDSIIDLKNKFRKQKLGLKVVALDQTMQIIEFSPFCKIKKIREELKAQKYLFWNKSLFFGKFILEDKKTIFDYGIENGDTIYLFMKIFIEISPKKRIEIEFEFETNLTIKNIKELFQQKMKEELINQDFFIIFNNQTLQDNQKLNECGIRNQSILSYLIKINIQALDGKINELFISPYLTINEFLNELYLKGISEKNIQFNDKLITNFQKEQKINECGIENQSILSYLITIKIFQLIDKSYFTIDCSDNETIQNLEQKIKKEKQIEKEFKLIFNGKELDKEKKINEYQIKHNSILRMIFL</sequence>
<dbReference type="FunFam" id="3.10.20.90:FF:000160">
    <property type="entry name" value="Polyubiquitin-C"/>
    <property type="match status" value="1"/>
</dbReference>
<name>A0A9Q0LJR6_ANAIG</name>
<feature type="domain" description="Ubiquitin-like" evidence="1">
    <location>
        <begin position="262"/>
        <end position="337"/>
    </location>
</feature>
<evidence type="ECO:0000259" key="1">
    <source>
        <dbReference type="PROSITE" id="PS50053"/>
    </source>
</evidence>
<organism evidence="2 3">
    <name type="scientific">Anaeramoeba ignava</name>
    <name type="common">Anaerobic marine amoeba</name>
    <dbReference type="NCBI Taxonomy" id="1746090"/>
    <lineage>
        <taxon>Eukaryota</taxon>
        <taxon>Metamonada</taxon>
        <taxon>Anaeramoebidae</taxon>
        <taxon>Anaeramoeba</taxon>
    </lineage>
</organism>
<evidence type="ECO:0000313" key="3">
    <source>
        <dbReference type="Proteomes" id="UP001149090"/>
    </source>
</evidence>
<dbReference type="Gene3D" id="3.10.20.90">
    <property type="entry name" value="Phosphatidylinositol 3-kinase Catalytic Subunit, Chain A, domain 1"/>
    <property type="match status" value="5"/>
</dbReference>
<accession>A0A9Q0LJR6</accession>
<reference evidence="2" key="1">
    <citation type="submission" date="2022-10" db="EMBL/GenBank/DDBJ databases">
        <title>Novel sulphate-reducing endosymbionts in the free-living metamonad Anaeramoeba.</title>
        <authorList>
            <person name="Jerlstrom-Hultqvist J."/>
            <person name="Cepicka I."/>
            <person name="Gallot-Lavallee L."/>
            <person name="Salas-Leiva D."/>
            <person name="Curtis B.A."/>
            <person name="Zahonova K."/>
            <person name="Pipaliya S."/>
            <person name="Dacks J."/>
            <person name="Roger A.J."/>
        </authorList>
    </citation>
    <scope>NUCLEOTIDE SEQUENCE</scope>
    <source>
        <strain evidence="2">BMAN</strain>
    </source>
</reference>
<dbReference type="InterPro" id="IPR029071">
    <property type="entry name" value="Ubiquitin-like_domsf"/>
</dbReference>
<dbReference type="InterPro" id="IPR000626">
    <property type="entry name" value="Ubiquitin-like_dom"/>
</dbReference>
<keyword evidence="3" id="KW-1185">Reference proteome</keyword>
<dbReference type="Pfam" id="PF00240">
    <property type="entry name" value="ubiquitin"/>
    <property type="match status" value="4"/>
</dbReference>
<dbReference type="PROSITE" id="PS50053">
    <property type="entry name" value="UBIQUITIN_2"/>
    <property type="match status" value="5"/>
</dbReference>
<dbReference type="CDD" id="cd17039">
    <property type="entry name" value="Ubl_ubiquitin_like"/>
    <property type="match status" value="4"/>
</dbReference>
<dbReference type="Proteomes" id="UP001149090">
    <property type="component" value="Unassembled WGS sequence"/>
</dbReference>
<protein>
    <recommendedName>
        <fullName evidence="1">Ubiquitin-like domain-containing protein</fullName>
    </recommendedName>
</protein>
<gene>
    <name evidence="2" type="ORF">M0811_08076</name>
</gene>
<feature type="domain" description="Ubiquitin-like" evidence="1">
    <location>
        <begin position="140"/>
        <end position="184"/>
    </location>
</feature>
<dbReference type="OrthoDB" id="428577at2759"/>
<dbReference type="SUPFAM" id="SSF54236">
    <property type="entry name" value="Ubiquitin-like"/>
    <property type="match status" value="5"/>
</dbReference>
<feature type="domain" description="Ubiquitin-like" evidence="1">
    <location>
        <begin position="193"/>
        <end position="263"/>
    </location>
</feature>
<comment type="caution">
    <text evidence="2">The sequence shown here is derived from an EMBL/GenBank/DDBJ whole genome shotgun (WGS) entry which is preliminary data.</text>
</comment>
<dbReference type="InterPro" id="IPR050158">
    <property type="entry name" value="Ubiquitin_ubiquitin-like"/>
</dbReference>
<dbReference type="PANTHER" id="PTHR10666">
    <property type="entry name" value="UBIQUITIN"/>
    <property type="match status" value="1"/>
</dbReference>
<feature type="domain" description="Ubiquitin-like" evidence="1">
    <location>
        <begin position="1"/>
        <end position="71"/>
    </location>
</feature>
<dbReference type="SMART" id="SM00213">
    <property type="entry name" value="UBQ"/>
    <property type="match status" value="4"/>
</dbReference>